<organism evidence="2 3">
    <name type="scientific">Candidatus Uhrbacteria bacterium RIFCSPHIGHO2_12_FULL_54_23</name>
    <dbReference type="NCBI Taxonomy" id="1802397"/>
    <lineage>
        <taxon>Bacteria</taxon>
        <taxon>Candidatus Uhriibacteriota</taxon>
    </lineage>
</organism>
<dbReference type="STRING" id="1802397.A3J43_01660"/>
<dbReference type="AlphaFoldDB" id="A0A1F7ULX3"/>
<name>A0A1F7ULX3_9BACT</name>
<feature type="domain" description="DUF5678" evidence="1">
    <location>
        <begin position="13"/>
        <end position="59"/>
    </location>
</feature>
<comment type="caution">
    <text evidence="2">The sequence shown here is derived from an EMBL/GenBank/DDBJ whole genome shotgun (WGS) entry which is preliminary data.</text>
</comment>
<dbReference type="EMBL" id="MGEF01000013">
    <property type="protein sequence ID" value="OGL79300.1"/>
    <property type="molecule type" value="Genomic_DNA"/>
</dbReference>
<reference evidence="2 3" key="1">
    <citation type="journal article" date="2016" name="Nat. Commun.">
        <title>Thousands of microbial genomes shed light on interconnected biogeochemical processes in an aquifer system.</title>
        <authorList>
            <person name="Anantharaman K."/>
            <person name="Brown C.T."/>
            <person name="Hug L.A."/>
            <person name="Sharon I."/>
            <person name="Castelle C.J."/>
            <person name="Probst A.J."/>
            <person name="Thomas B.C."/>
            <person name="Singh A."/>
            <person name="Wilkins M.J."/>
            <person name="Karaoz U."/>
            <person name="Brodie E.L."/>
            <person name="Williams K.H."/>
            <person name="Hubbard S.S."/>
            <person name="Banfield J.F."/>
        </authorList>
    </citation>
    <scope>NUCLEOTIDE SEQUENCE [LARGE SCALE GENOMIC DNA]</scope>
</reference>
<dbReference type="Pfam" id="PF18929">
    <property type="entry name" value="DUF5678"/>
    <property type="match status" value="1"/>
</dbReference>
<accession>A0A1F7ULX3</accession>
<dbReference type="Proteomes" id="UP000176604">
    <property type="component" value="Unassembled WGS sequence"/>
</dbReference>
<evidence type="ECO:0000313" key="3">
    <source>
        <dbReference type="Proteomes" id="UP000176604"/>
    </source>
</evidence>
<evidence type="ECO:0000313" key="2">
    <source>
        <dbReference type="EMBL" id="OGL79300.1"/>
    </source>
</evidence>
<proteinExistence type="predicted"/>
<dbReference type="InterPro" id="IPR043734">
    <property type="entry name" value="DUF5678"/>
</dbReference>
<evidence type="ECO:0000259" key="1">
    <source>
        <dbReference type="Pfam" id="PF18929"/>
    </source>
</evidence>
<sequence length="67" mass="7725">MSPEFDFFVRSDLSRYRGKYVAMVGKKVVASGDHAKKVWEAARKKHPGKLPTLAKLPREEVLVLLWR</sequence>
<protein>
    <recommendedName>
        <fullName evidence="1">DUF5678 domain-containing protein</fullName>
    </recommendedName>
</protein>
<gene>
    <name evidence="2" type="ORF">A3J43_01660</name>
</gene>